<proteinExistence type="predicted"/>
<dbReference type="Pfam" id="PF07510">
    <property type="entry name" value="GmrSD_C"/>
    <property type="match status" value="1"/>
</dbReference>
<keyword evidence="3" id="KW-1185">Reference proteome</keyword>
<evidence type="ECO:0000313" key="2">
    <source>
        <dbReference type="EMBL" id="SFE65314.1"/>
    </source>
</evidence>
<dbReference type="PANTHER" id="PTHR24094">
    <property type="entry name" value="SECRETED PROTEIN"/>
    <property type="match status" value="1"/>
</dbReference>
<organism evidence="2 3">
    <name type="scientific">Flavimobilis marinus</name>
    <dbReference type="NCBI Taxonomy" id="285351"/>
    <lineage>
        <taxon>Bacteria</taxon>
        <taxon>Bacillati</taxon>
        <taxon>Actinomycetota</taxon>
        <taxon>Actinomycetes</taxon>
        <taxon>Micrococcales</taxon>
        <taxon>Jonesiaceae</taxon>
        <taxon>Flavimobilis</taxon>
    </lineage>
</organism>
<protein>
    <recommendedName>
        <fullName evidence="1">GmrSD restriction endonucleases C-terminal domain-containing protein</fullName>
    </recommendedName>
</protein>
<dbReference type="InterPro" id="IPR011089">
    <property type="entry name" value="GmrSD_C"/>
</dbReference>
<dbReference type="Proteomes" id="UP000198520">
    <property type="component" value="Unassembled WGS sequence"/>
</dbReference>
<sequence length="221" mass="24055">MAVLVGAVMLLVFAWWASEPWRGSGRTYPVTAEVLAEARDAVASLAVVDEPAVPDYDRDEFGQAWADVDRNGCDTRNDVLALDLTAVAFKPGTRDCVVLSGVLVDRYTGETIEFVRGADTSGRVQVDHVVALADAWRSGAHAWDLTRRQEFANDARNLLAVDGAANQDKGAATAAEWLPPAREFRCQYAVIQVTVKAEYGLSVTGEERRALERELDGCRVG</sequence>
<reference evidence="3" key="1">
    <citation type="submission" date="2016-10" db="EMBL/GenBank/DDBJ databases">
        <authorList>
            <person name="Varghese N."/>
            <person name="Submissions S."/>
        </authorList>
    </citation>
    <scope>NUCLEOTIDE SEQUENCE [LARGE SCALE GENOMIC DNA]</scope>
    <source>
        <strain evidence="3">DSM 19083</strain>
    </source>
</reference>
<accession>A0A1I2CAN4</accession>
<feature type="domain" description="GmrSD restriction endonucleases C-terminal" evidence="1">
    <location>
        <begin position="74"/>
        <end position="211"/>
    </location>
</feature>
<evidence type="ECO:0000313" key="3">
    <source>
        <dbReference type="Proteomes" id="UP000198520"/>
    </source>
</evidence>
<dbReference type="PANTHER" id="PTHR24094:SF15">
    <property type="entry name" value="AMP-DEPENDENT SYNTHETASE_LIGASE DOMAIN-CONTAINING PROTEIN-RELATED"/>
    <property type="match status" value="1"/>
</dbReference>
<dbReference type="AlphaFoldDB" id="A0A1I2CAN4"/>
<dbReference type="EMBL" id="FONZ01000001">
    <property type="protein sequence ID" value="SFE65314.1"/>
    <property type="molecule type" value="Genomic_DNA"/>
</dbReference>
<name>A0A1I2CAN4_9MICO</name>
<dbReference type="STRING" id="285351.SAMN04488035_0033"/>
<gene>
    <name evidence="2" type="ORF">SAMN04488035_0033</name>
</gene>
<evidence type="ECO:0000259" key="1">
    <source>
        <dbReference type="Pfam" id="PF07510"/>
    </source>
</evidence>